<comment type="subcellular location">
    <subcellularLocation>
        <location evidence="1">Membrane</location>
        <topology evidence="1">Multi-pass membrane protein</topology>
    </subcellularLocation>
</comment>
<gene>
    <name evidence="9" type="ORF">OXD698_LOCUS35575</name>
</gene>
<keyword evidence="3 7" id="KW-0812">Transmembrane</keyword>
<comment type="caution">
    <text evidence="6">Lacks conserved residue(s) required for the propagation of feature annotation.</text>
</comment>
<evidence type="ECO:0000256" key="3">
    <source>
        <dbReference type="ARBA" id="ARBA00022692"/>
    </source>
</evidence>
<name>A0A819UZV8_9BILA</name>
<evidence type="ECO:0000313" key="10">
    <source>
        <dbReference type="Proteomes" id="UP000663844"/>
    </source>
</evidence>
<feature type="transmembrane region" description="Helical" evidence="7">
    <location>
        <begin position="1263"/>
        <end position="1281"/>
    </location>
</feature>
<dbReference type="SMART" id="SM00308">
    <property type="entry name" value="LH2"/>
    <property type="match status" value="1"/>
</dbReference>
<dbReference type="InterPro" id="IPR001024">
    <property type="entry name" value="PLAT/LH2_dom"/>
</dbReference>
<dbReference type="PROSITE" id="PS50095">
    <property type="entry name" value="PLAT"/>
    <property type="match status" value="1"/>
</dbReference>
<dbReference type="PANTHER" id="PTHR10877:SF150">
    <property type="entry name" value="REJ DOMAIN-CONTAINING PROTEIN"/>
    <property type="match status" value="1"/>
</dbReference>
<proteinExistence type="inferred from homology"/>
<dbReference type="Pfam" id="PF20519">
    <property type="entry name" value="Polycystin_dom"/>
    <property type="match status" value="1"/>
</dbReference>
<evidence type="ECO:0000256" key="1">
    <source>
        <dbReference type="ARBA" id="ARBA00004141"/>
    </source>
</evidence>
<feature type="domain" description="PLAT" evidence="8">
    <location>
        <begin position="1098"/>
        <end position="1217"/>
    </location>
</feature>
<protein>
    <recommendedName>
        <fullName evidence="8">PLAT domain-containing protein</fullName>
    </recommendedName>
</protein>
<organism evidence="9 10">
    <name type="scientific">Adineta steineri</name>
    <dbReference type="NCBI Taxonomy" id="433720"/>
    <lineage>
        <taxon>Eukaryota</taxon>
        <taxon>Metazoa</taxon>
        <taxon>Spiralia</taxon>
        <taxon>Gnathifera</taxon>
        <taxon>Rotifera</taxon>
        <taxon>Eurotatoria</taxon>
        <taxon>Bdelloidea</taxon>
        <taxon>Adinetida</taxon>
        <taxon>Adinetidae</taxon>
        <taxon>Adineta</taxon>
    </lineage>
</organism>
<dbReference type="InterPro" id="IPR002859">
    <property type="entry name" value="PKD/REJ-like"/>
</dbReference>
<feature type="transmembrane region" description="Helical" evidence="7">
    <location>
        <begin position="1310"/>
        <end position="1331"/>
    </location>
</feature>
<dbReference type="PANTHER" id="PTHR10877">
    <property type="entry name" value="POLYCYSTIN FAMILY MEMBER"/>
    <property type="match status" value="1"/>
</dbReference>
<sequence length="1770" mass="202867">RCNKSLLTITQWTIKNCTITNCSYQIPIDKTIITTDSELYIPSQILPYGVYELKLTVTLVASPNLTSSSSLYVRIISAGVTANLMQYGTAMITRGYQQDLTLDPGTFSVDPDGYEFNPSDWDYKYYCRIYGLYQFPNILGSLLPIDDPRTDPSNPSCFSNLPGILITLHILLSTTIFCTKDNKTWIYDGFTDSPKSSITILSGSLSPNFTYQFMVQMEFHLNSSIQTMSYLLVRTDDIQSQLIVIGCVLSSLCAPNIEFQLLNPTTQLALFSLCIGNCSTLMNITWNIYQGISAPLSTIQWTLFNQTNQYENIYFFGINTNNFTTTNQLYLANSHVIYWRFEVVYRFQEGISSSAVDFMINPSPQNGSCSISSLNGTTSTLFSISCVNWFDENGIKDYTLYGYTGDRSEQEIIGFSSVSYFDVRLPGGDDNTSLLHLFIVIRDRYDCKTEYNMSSVIVTIDTISIEDFVNTIQNSPNESASNYFVELLSSGCQNIVGQVITSLSQQFNKISNTLLNNAVLSGISASGISITPLGGQNFHEDSTEVNTSVLNDFTKQINIYANVREFLVKYITNLAIVDSKSIVLQASSLVQLTQATNQLTRTTATIVSNKCYALAQSLLSMSTNISYEDVQNAASPVMQCISNVLTGITGPLQGRTTVLDIDNYRANKFPDDYDTDLESAWSNPNLFADGNDFSWKTIEKGRNLYYQKQCADEINVKTKEITSLIRQSLNNHMNIGQNFSINSSSIFMSLEKLSMQSLSNKLISQTENAQIFLPSNFQSNEIVSLQSLLQPLALSDSIRSKSNTNFSRLITLSIIDKNENEISMKTNLTNPYRFIIPRDPNGIVSSMILQNVTVFNNNSHNLLFNLNNVNLTQSNNLSNSLHIEIRSLNESIGYLFIYKFDEVPIFNNTVKQVDGLEFFCPSGIDDNLYKYFFDNEITKDHQSLIFGLRELSFEEINEFCFNQSNNSINSFTINDRFYFTSNYELRIYQSGCFYLDSNNDWKSDGLLVGSETNSNESECLSTHLTSFGSSFLILPSPINWNYVFSNLDFNKNKTIYLTIIVIIIIYILLIVYSKYKDKKDAEKSNIIYLRDNYKDDHYYYRIVVFTGYRKNSGTKSKIYFKVVGDRGETNVRIFSNETHQIFQRGQIDTFIMTVPKSLGSLHYIHIWHDNQNNQSSSSWFLKYMIIYDLQTLKKSYFICQKWFSITKDDGQVERLLPIASNLQKSQLSHILSKHAYYSITDNHLWFSIFLRPQANIFTRAQRCTCCFVLLLTSMLFNILYYDQENEIKTDKNNNGISLSLGPLYISSQQIMIGIIVELLTFLPSLLLVQLFRNVQPRQSHQKQISSSPEMLSKIKKKSISEITNVNNNKKKKRKITFPWWCVYLGYILSLLLSVASMFFIFVKGIEFGDLKTQKWLTSSIISFFSSILLVQPLKIIALIIFFAYFIRKSQNDKEINETIDDNGDIYVDDNEEYLQSDKKSSPFIYRSKPNVHRLTKYQLDAIRNECIKEAKMWSIIKEILTYLCFICLLYVICFSNTNPNGFYQVQHLQSFFLNTRQVDQDYTTITTIDDYWNWLENSFAENSRAQQWYNGEAPRNLSGFVNDKSNRLIGWIIMRQLRVKPQLCSNKQNLMLICENDYDLLNEEKDSFQPGWKLNNETVAQIDYSSTILQSFQYQNDDQLDSYITIGDFETYSSGGYVYEFRGRLNDIQTNLSKLHQLGWIDNKTRAVIIEFSLYNPNVQLFTSITLLTEFLSTGGIYPQYDFQPFSFES</sequence>
<comment type="similarity">
    <text evidence="2">Belongs to the polycystin family.</text>
</comment>
<dbReference type="EMBL" id="CAJOAZ010005543">
    <property type="protein sequence ID" value="CAF4104101.1"/>
    <property type="molecule type" value="Genomic_DNA"/>
</dbReference>
<dbReference type="GO" id="GO:0050982">
    <property type="term" value="P:detection of mechanical stimulus"/>
    <property type="evidence" value="ECO:0007669"/>
    <property type="project" value="TreeGrafter"/>
</dbReference>
<evidence type="ECO:0000313" key="9">
    <source>
        <dbReference type="EMBL" id="CAF4104101.1"/>
    </source>
</evidence>
<dbReference type="InterPro" id="IPR046791">
    <property type="entry name" value="Polycystin_dom"/>
</dbReference>
<dbReference type="GO" id="GO:0016020">
    <property type="term" value="C:membrane"/>
    <property type="evidence" value="ECO:0007669"/>
    <property type="project" value="UniProtKB-SubCell"/>
</dbReference>
<evidence type="ECO:0000259" key="8">
    <source>
        <dbReference type="PROSITE" id="PS50095"/>
    </source>
</evidence>
<feature type="transmembrane region" description="Helical" evidence="7">
    <location>
        <begin position="1519"/>
        <end position="1537"/>
    </location>
</feature>
<dbReference type="Proteomes" id="UP000663844">
    <property type="component" value="Unassembled WGS sequence"/>
</dbReference>
<evidence type="ECO:0000256" key="2">
    <source>
        <dbReference type="ARBA" id="ARBA00007200"/>
    </source>
</evidence>
<dbReference type="Gene3D" id="2.60.60.20">
    <property type="entry name" value="PLAT/LH2 domain"/>
    <property type="match status" value="1"/>
</dbReference>
<feature type="non-terminal residue" evidence="9">
    <location>
        <position position="1"/>
    </location>
</feature>
<dbReference type="InterPro" id="IPR051223">
    <property type="entry name" value="Polycystin"/>
</dbReference>
<dbReference type="InterPro" id="IPR036392">
    <property type="entry name" value="PLAT/LH2_dom_sf"/>
</dbReference>
<comment type="caution">
    <text evidence="9">The sequence shown here is derived from an EMBL/GenBank/DDBJ whole genome shotgun (WGS) entry which is preliminary data.</text>
</comment>
<dbReference type="GO" id="GO:0005262">
    <property type="term" value="F:calcium channel activity"/>
    <property type="evidence" value="ECO:0007669"/>
    <property type="project" value="TreeGrafter"/>
</dbReference>
<dbReference type="Pfam" id="PF02010">
    <property type="entry name" value="REJ"/>
    <property type="match status" value="1"/>
</dbReference>
<keyword evidence="4 7" id="KW-1133">Transmembrane helix</keyword>
<keyword evidence="5 7" id="KW-0472">Membrane</keyword>
<dbReference type="SUPFAM" id="SSF49723">
    <property type="entry name" value="Lipase/lipooxygenase domain (PLAT/LH2 domain)"/>
    <property type="match status" value="1"/>
</dbReference>
<dbReference type="FunFam" id="2.60.60.20:FF:000022">
    <property type="entry name" value="Uncharacterized protein"/>
    <property type="match status" value="1"/>
</dbReference>
<evidence type="ECO:0000256" key="6">
    <source>
        <dbReference type="PROSITE-ProRule" id="PRU00152"/>
    </source>
</evidence>
<feature type="transmembrane region" description="Helical" evidence="7">
    <location>
        <begin position="1420"/>
        <end position="1446"/>
    </location>
</feature>
<feature type="transmembrane region" description="Helical" evidence="7">
    <location>
        <begin position="1055"/>
        <end position="1073"/>
    </location>
</feature>
<dbReference type="Pfam" id="PF01477">
    <property type="entry name" value="PLAT"/>
    <property type="match status" value="1"/>
</dbReference>
<evidence type="ECO:0000256" key="5">
    <source>
        <dbReference type="ARBA" id="ARBA00023136"/>
    </source>
</evidence>
<accession>A0A819UZV8</accession>
<feature type="transmembrane region" description="Helical" evidence="7">
    <location>
        <begin position="1377"/>
        <end position="1400"/>
    </location>
</feature>
<evidence type="ECO:0000256" key="4">
    <source>
        <dbReference type="ARBA" id="ARBA00022989"/>
    </source>
</evidence>
<evidence type="ECO:0000256" key="7">
    <source>
        <dbReference type="SAM" id="Phobius"/>
    </source>
</evidence>
<reference evidence="9" key="1">
    <citation type="submission" date="2021-02" db="EMBL/GenBank/DDBJ databases">
        <authorList>
            <person name="Nowell W R."/>
        </authorList>
    </citation>
    <scope>NUCLEOTIDE SEQUENCE</scope>
</reference>